<reference evidence="8" key="3">
    <citation type="submission" date="2015-04" db="UniProtKB">
        <authorList>
            <consortium name="EnsemblPlants"/>
        </authorList>
    </citation>
    <scope>IDENTIFICATION</scope>
    <source>
        <strain evidence="8">cv. Jemalong A17</strain>
    </source>
</reference>
<feature type="domain" description="BZIP" evidence="5">
    <location>
        <begin position="129"/>
        <end position="180"/>
    </location>
</feature>
<dbReference type="CDD" id="cd14707">
    <property type="entry name" value="bZIP_plant_BZIP46"/>
    <property type="match status" value="1"/>
</dbReference>
<dbReference type="AlphaFoldDB" id="A0A072UZK7"/>
<proteinExistence type="predicted"/>
<dbReference type="Proteomes" id="UP000265566">
    <property type="component" value="Chromosome 4"/>
</dbReference>
<dbReference type="Pfam" id="PF00170">
    <property type="entry name" value="bZIP_1"/>
    <property type="match status" value="1"/>
</dbReference>
<dbReference type="EnsemblPlants" id="KEH31290">
    <property type="protein sequence ID" value="KEH31290"/>
    <property type="gene ID" value="MTR_4g094390"/>
</dbReference>
<dbReference type="PaxDb" id="3880-AES84251"/>
<reference evidence="7" key="5">
    <citation type="journal article" date="2018" name="Nat. Plants">
        <title>Whole-genome landscape of Medicago truncatula symbiotic genes.</title>
        <authorList>
            <person name="Pecrix Y."/>
            <person name="Gamas P."/>
            <person name="Carrere S."/>
        </authorList>
    </citation>
    <scope>NUCLEOTIDE SEQUENCE</scope>
    <source>
        <tissue evidence="7">Leaves</tissue>
    </source>
</reference>
<dbReference type="PROSITE" id="PS00036">
    <property type="entry name" value="BZIP_BASIC"/>
    <property type="match status" value="1"/>
</dbReference>
<dbReference type="PANTHER" id="PTHR22952">
    <property type="entry name" value="CAMP-RESPONSE ELEMENT BINDING PROTEIN-RELATED"/>
    <property type="match status" value="1"/>
</dbReference>
<feature type="coiled-coil region" evidence="4">
    <location>
        <begin position="154"/>
        <end position="186"/>
    </location>
</feature>
<evidence type="ECO:0000313" key="7">
    <source>
        <dbReference type="EMBL" id="RHN62779.1"/>
    </source>
</evidence>
<evidence type="ECO:0000313" key="8">
    <source>
        <dbReference type="EnsemblPlants" id="KEH31290"/>
    </source>
</evidence>
<dbReference type="InterPro" id="IPR043452">
    <property type="entry name" value="BZIP46-like"/>
</dbReference>
<evidence type="ECO:0000259" key="5">
    <source>
        <dbReference type="PROSITE" id="PS50217"/>
    </source>
</evidence>
<evidence type="ECO:0000313" key="6">
    <source>
        <dbReference type="EMBL" id="KEH31290.1"/>
    </source>
</evidence>
<reference evidence="6 9" key="2">
    <citation type="journal article" date="2014" name="BMC Genomics">
        <title>An improved genome release (version Mt4.0) for the model legume Medicago truncatula.</title>
        <authorList>
            <person name="Tang H."/>
            <person name="Krishnakumar V."/>
            <person name="Bidwell S."/>
            <person name="Rosen B."/>
            <person name="Chan A."/>
            <person name="Zhou S."/>
            <person name="Gentzbittel L."/>
            <person name="Childs K.L."/>
            <person name="Yandell M."/>
            <person name="Gundlach H."/>
            <person name="Mayer K.F."/>
            <person name="Schwartz D.C."/>
            <person name="Town C.D."/>
        </authorList>
    </citation>
    <scope>GENOME REANNOTATION</scope>
    <source>
        <strain evidence="6">A17</strain>
        <strain evidence="8 9">cv. Jemalong A17</strain>
    </source>
</reference>
<dbReference type="GO" id="GO:0003700">
    <property type="term" value="F:DNA-binding transcription factor activity"/>
    <property type="evidence" value="ECO:0007669"/>
    <property type="project" value="InterPro"/>
</dbReference>
<reference evidence="6 9" key="1">
    <citation type="journal article" date="2011" name="Nature">
        <title>The Medicago genome provides insight into the evolution of rhizobial symbioses.</title>
        <authorList>
            <person name="Young N.D."/>
            <person name="Debelle F."/>
            <person name="Oldroyd G.E."/>
            <person name="Geurts R."/>
            <person name="Cannon S.B."/>
            <person name="Udvardi M.K."/>
            <person name="Benedito V.A."/>
            <person name="Mayer K.F."/>
            <person name="Gouzy J."/>
            <person name="Schoof H."/>
            <person name="Van de Peer Y."/>
            <person name="Proost S."/>
            <person name="Cook D.R."/>
            <person name="Meyers B.C."/>
            <person name="Spannagl M."/>
            <person name="Cheung F."/>
            <person name="De Mita S."/>
            <person name="Krishnakumar V."/>
            <person name="Gundlach H."/>
            <person name="Zhou S."/>
            <person name="Mudge J."/>
            <person name="Bharti A.K."/>
            <person name="Murray J.D."/>
            <person name="Naoumkina M.A."/>
            <person name="Rosen B."/>
            <person name="Silverstein K.A."/>
            <person name="Tang H."/>
            <person name="Rombauts S."/>
            <person name="Zhao P.X."/>
            <person name="Zhou P."/>
            <person name="Barbe V."/>
            <person name="Bardou P."/>
            <person name="Bechner M."/>
            <person name="Bellec A."/>
            <person name="Berger A."/>
            <person name="Berges H."/>
            <person name="Bidwell S."/>
            <person name="Bisseling T."/>
            <person name="Choisne N."/>
            <person name="Couloux A."/>
            <person name="Denny R."/>
            <person name="Deshpande S."/>
            <person name="Dai X."/>
            <person name="Doyle J.J."/>
            <person name="Dudez A.M."/>
            <person name="Farmer A.D."/>
            <person name="Fouteau S."/>
            <person name="Franken C."/>
            <person name="Gibelin C."/>
            <person name="Gish J."/>
            <person name="Goldstein S."/>
            <person name="Gonzalez A.J."/>
            <person name="Green P.J."/>
            <person name="Hallab A."/>
            <person name="Hartog M."/>
            <person name="Hua A."/>
            <person name="Humphray S.J."/>
            <person name="Jeong D.H."/>
            <person name="Jing Y."/>
            <person name="Jocker A."/>
            <person name="Kenton S.M."/>
            <person name="Kim D.J."/>
            <person name="Klee K."/>
            <person name="Lai H."/>
            <person name="Lang C."/>
            <person name="Lin S."/>
            <person name="Macmil S.L."/>
            <person name="Magdelenat G."/>
            <person name="Matthews L."/>
            <person name="McCorrison J."/>
            <person name="Monaghan E.L."/>
            <person name="Mun J.H."/>
            <person name="Najar F.Z."/>
            <person name="Nicholson C."/>
            <person name="Noirot C."/>
            <person name="O'Bleness M."/>
            <person name="Paule C.R."/>
            <person name="Poulain J."/>
            <person name="Prion F."/>
            <person name="Qin B."/>
            <person name="Qu C."/>
            <person name="Retzel E.F."/>
            <person name="Riddle C."/>
            <person name="Sallet E."/>
            <person name="Samain S."/>
            <person name="Samson N."/>
            <person name="Sanders I."/>
            <person name="Saurat O."/>
            <person name="Scarpelli C."/>
            <person name="Schiex T."/>
            <person name="Segurens B."/>
            <person name="Severin A.J."/>
            <person name="Sherrier D.J."/>
            <person name="Shi R."/>
            <person name="Sims S."/>
            <person name="Singer S.R."/>
            <person name="Sinharoy S."/>
            <person name="Sterck L."/>
            <person name="Viollet A."/>
            <person name="Wang B.B."/>
            <person name="Wang K."/>
            <person name="Wang M."/>
            <person name="Wang X."/>
            <person name="Warfsmann J."/>
            <person name="Weissenbach J."/>
            <person name="White D.D."/>
            <person name="White J.D."/>
            <person name="Wiley G.B."/>
            <person name="Wincker P."/>
            <person name="Xing Y."/>
            <person name="Yang L."/>
            <person name="Yao Z."/>
            <person name="Ying F."/>
            <person name="Zhai J."/>
            <person name="Zhou L."/>
            <person name="Zuber A."/>
            <person name="Denarie J."/>
            <person name="Dixon R.A."/>
            <person name="May G.D."/>
            <person name="Schwartz D.C."/>
            <person name="Rogers J."/>
            <person name="Quetier F."/>
            <person name="Town C.D."/>
            <person name="Roe B.A."/>
        </authorList>
    </citation>
    <scope>NUCLEOTIDE SEQUENCE [LARGE SCALE GENOMIC DNA]</scope>
    <source>
        <strain evidence="6">A17</strain>
        <strain evidence="8 9">cv. Jemalong A17</strain>
    </source>
</reference>
<gene>
    <name evidence="8" type="primary">25493326</name>
    <name evidence="6" type="ordered locus">MTR_4g094390</name>
    <name evidence="7" type="ORF">MtrunA17_Chr4g0051101</name>
</gene>
<dbReference type="GO" id="GO:0005634">
    <property type="term" value="C:nucleus"/>
    <property type="evidence" value="ECO:0000318"/>
    <property type="project" value="GO_Central"/>
</dbReference>
<dbReference type="EMBL" id="PSQE01000004">
    <property type="protein sequence ID" value="RHN62779.1"/>
    <property type="molecule type" value="Genomic_DNA"/>
</dbReference>
<comment type="subcellular location">
    <subcellularLocation>
        <location evidence="1">Nucleus</location>
    </subcellularLocation>
</comment>
<dbReference type="Gene3D" id="1.20.5.170">
    <property type="match status" value="1"/>
</dbReference>
<dbReference type="PROSITE" id="PS50217">
    <property type="entry name" value="BZIP"/>
    <property type="match status" value="1"/>
</dbReference>
<dbReference type="GO" id="GO:0045893">
    <property type="term" value="P:positive regulation of DNA-templated transcription"/>
    <property type="evidence" value="ECO:0007669"/>
    <property type="project" value="InterPro"/>
</dbReference>
<dbReference type="SUPFAM" id="SSF57959">
    <property type="entry name" value="Leucine zipper domain"/>
    <property type="match status" value="1"/>
</dbReference>
<dbReference type="OrthoDB" id="644067at2759"/>
<evidence type="ECO:0000256" key="4">
    <source>
        <dbReference type="SAM" id="Coils"/>
    </source>
</evidence>
<sequence>MDEILKNIFPAAIEAAKQQHQEHQQEEQQSNNNNNIDDVWTDIVADGGANHLHHQQHYHHPSSDEGFSACGAGGGDEVTLEDFLVKAGAVPYPHHQYPSSSSAVDDGSHSLQVALGKRKTVDETLDKAALQKQKRMIKNRESAARSRERKQAYTTELESLVKHLEIENKQLEEEQAERKKLRFKQVCISPHFFTT</sequence>
<dbReference type="PRINTS" id="PR00041">
    <property type="entry name" value="LEUZIPPRCREB"/>
</dbReference>
<name>A0A072UZK7_MEDTR</name>
<keyword evidence="2" id="KW-0238">DNA-binding</keyword>
<evidence type="ECO:0000313" key="9">
    <source>
        <dbReference type="Proteomes" id="UP000002051"/>
    </source>
</evidence>
<dbReference type="FunFam" id="1.20.5.170:FF:000036">
    <property type="entry name" value="ABSCISIC ACID-INSENSITIVE 5-like protein 2"/>
    <property type="match status" value="1"/>
</dbReference>
<evidence type="ECO:0000256" key="3">
    <source>
        <dbReference type="ARBA" id="ARBA00023242"/>
    </source>
</evidence>
<keyword evidence="9" id="KW-1185">Reference proteome</keyword>
<dbReference type="InterPro" id="IPR004827">
    <property type="entry name" value="bZIP"/>
</dbReference>
<reference evidence="10" key="4">
    <citation type="journal article" date="2018" name="Nat. Plants">
        <title>Whole-genome landscape of Medicago truncatula symbiotic genes.</title>
        <authorList>
            <person name="Pecrix Y."/>
            <person name="Staton S.E."/>
            <person name="Sallet E."/>
            <person name="Lelandais-Briere C."/>
            <person name="Moreau S."/>
            <person name="Carrere S."/>
            <person name="Blein T."/>
            <person name="Jardinaud M.F."/>
            <person name="Latrasse D."/>
            <person name="Zouine M."/>
            <person name="Zahm M."/>
            <person name="Kreplak J."/>
            <person name="Mayjonade B."/>
            <person name="Satge C."/>
            <person name="Perez M."/>
            <person name="Cauet S."/>
            <person name="Marande W."/>
            <person name="Chantry-Darmon C."/>
            <person name="Lopez-Roques C."/>
            <person name="Bouchez O."/>
            <person name="Berard A."/>
            <person name="Debelle F."/>
            <person name="Munos S."/>
            <person name="Bendahmane A."/>
            <person name="Berges H."/>
            <person name="Niebel A."/>
            <person name="Buitink J."/>
            <person name="Frugier F."/>
            <person name="Benhamed M."/>
            <person name="Crespi M."/>
            <person name="Gouzy J."/>
            <person name="Gamas P."/>
        </authorList>
    </citation>
    <scope>NUCLEOTIDE SEQUENCE [LARGE SCALE GENOMIC DNA]</scope>
    <source>
        <strain evidence="10">cv. Jemalong A17</strain>
    </source>
</reference>
<organism evidence="6 9">
    <name type="scientific">Medicago truncatula</name>
    <name type="common">Barrel medic</name>
    <name type="synonym">Medicago tribuloides</name>
    <dbReference type="NCBI Taxonomy" id="3880"/>
    <lineage>
        <taxon>Eukaryota</taxon>
        <taxon>Viridiplantae</taxon>
        <taxon>Streptophyta</taxon>
        <taxon>Embryophyta</taxon>
        <taxon>Tracheophyta</taxon>
        <taxon>Spermatophyta</taxon>
        <taxon>Magnoliopsida</taxon>
        <taxon>eudicotyledons</taxon>
        <taxon>Gunneridae</taxon>
        <taxon>Pentapetalae</taxon>
        <taxon>rosids</taxon>
        <taxon>fabids</taxon>
        <taxon>Fabales</taxon>
        <taxon>Fabaceae</taxon>
        <taxon>Papilionoideae</taxon>
        <taxon>50 kb inversion clade</taxon>
        <taxon>NPAAA clade</taxon>
        <taxon>Hologalegina</taxon>
        <taxon>IRL clade</taxon>
        <taxon>Trifolieae</taxon>
        <taxon>Medicago</taxon>
    </lineage>
</organism>
<accession>A0A072UZK7</accession>
<dbReference type="SMART" id="SM00338">
    <property type="entry name" value="BRLZ"/>
    <property type="match status" value="1"/>
</dbReference>
<keyword evidence="4" id="KW-0175">Coiled coil</keyword>
<dbReference type="GO" id="GO:0003677">
    <property type="term" value="F:DNA binding"/>
    <property type="evidence" value="ECO:0007669"/>
    <property type="project" value="UniProtKB-KW"/>
</dbReference>
<dbReference type="HOGENOM" id="CLU_043238_2_2_1"/>
<dbReference type="EMBL" id="CM001220">
    <property type="protein sequence ID" value="KEH31290.1"/>
    <property type="molecule type" value="Genomic_DNA"/>
</dbReference>
<dbReference type="Proteomes" id="UP000002051">
    <property type="component" value="Chromosome 4"/>
</dbReference>
<evidence type="ECO:0000256" key="2">
    <source>
        <dbReference type="ARBA" id="ARBA00023125"/>
    </source>
</evidence>
<evidence type="ECO:0000313" key="10">
    <source>
        <dbReference type="Proteomes" id="UP000265566"/>
    </source>
</evidence>
<dbReference type="InterPro" id="IPR046347">
    <property type="entry name" value="bZIP_sf"/>
</dbReference>
<keyword evidence="3" id="KW-0539">Nucleus</keyword>
<protein>
    <submittedName>
        <fullName evidence="6">BZIP transcription factor</fullName>
    </submittedName>
    <submittedName>
        <fullName evidence="7">Putative transcription factor bZIP family</fullName>
    </submittedName>
</protein>
<dbReference type="KEGG" id="mtr:25493326"/>
<evidence type="ECO:0000256" key="1">
    <source>
        <dbReference type="ARBA" id="ARBA00004123"/>
    </source>
</evidence>
<dbReference type="PANTHER" id="PTHR22952:SF392">
    <property type="entry name" value="BZIP TRANSCRIPTION FACTOR 12"/>
    <property type="match status" value="1"/>
</dbReference>
<dbReference type="Gramene" id="rna25388">
    <property type="protein sequence ID" value="RHN62779.1"/>
    <property type="gene ID" value="gene25388"/>
</dbReference>
<dbReference type="STRING" id="3880.A0A072UZK7"/>